<evidence type="ECO:0000313" key="2">
    <source>
        <dbReference type="EMBL" id="SEF50851.1"/>
    </source>
</evidence>
<dbReference type="OrthoDB" id="9795032at2"/>
<dbReference type="InterPro" id="IPR010693">
    <property type="entry name" value="Divergent_4Fe-4S_mono-cluster"/>
</dbReference>
<dbReference type="Proteomes" id="UP000236731">
    <property type="component" value="Unassembled WGS sequence"/>
</dbReference>
<gene>
    <name evidence="2" type="ORF">SAMN05421877_101290</name>
</gene>
<dbReference type="RefSeq" id="WP_103904948.1">
    <property type="nucleotide sequence ID" value="NZ_CP049246.1"/>
</dbReference>
<evidence type="ECO:0000313" key="3">
    <source>
        <dbReference type="Proteomes" id="UP000236731"/>
    </source>
</evidence>
<proteinExistence type="predicted"/>
<evidence type="ECO:0000259" key="1">
    <source>
        <dbReference type="Pfam" id="PF06902"/>
    </source>
</evidence>
<sequence>MEEKLIKYPHPNGEITVLWRPERCIHSGICVKTLPEVYNPKARPWITPEPATTEELIDQIDHCPSKALQYELHKSD</sequence>
<feature type="domain" description="Divergent 4Fe-4S mono-cluster" evidence="1">
    <location>
        <begin position="12"/>
        <end position="71"/>
    </location>
</feature>
<name>A0A1H5SLY1_9SPHI</name>
<accession>A0A1H5SLY1</accession>
<dbReference type="AlphaFoldDB" id="A0A1H5SLY1"/>
<dbReference type="EMBL" id="FNUT01000001">
    <property type="protein sequence ID" value="SEF50851.1"/>
    <property type="molecule type" value="Genomic_DNA"/>
</dbReference>
<dbReference type="Pfam" id="PF06902">
    <property type="entry name" value="Fer4_19"/>
    <property type="match status" value="1"/>
</dbReference>
<organism evidence="2 3">
    <name type="scientific">Sphingobacterium lactis</name>
    <dbReference type="NCBI Taxonomy" id="797291"/>
    <lineage>
        <taxon>Bacteria</taxon>
        <taxon>Pseudomonadati</taxon>
        <taxon>Bacteroidota</taxon>
        <taxon>Sphingobacteriia</taxon>
        <taxon>Sphingobacteriales</taxon>
        <taxon>Sphingobacteriaceae</taxon>
        <taxon>Sphingobacterium</taxon>
    </lineage>
</organism>
<protein>
    <submittedName>
        <fullName evidence="2">Uncharacterized Fe-S cluster protein YjdI</fullName>
    </submittedName>
</protein>
<reference evidence="3" key="1">
    <citation type="submission" date="2016-10" db="EMBL/GenBank/DDBJ databases">
        <authorList>
            <person name="Varghese N."/>
            <person name="Submissions S."/>
        </authorList>
    </citation>
    <scope>NUCLEOTIDE SEQUENCE [LARGE SCALE GENOMIC DNA]</scope>
    <source>
        <strain evidence="3">DSM 22361</strain>
    </source>
</reference>
<dbReference type="Gene3D" id="3.30.70.20">
    <property type="match status" value="1"/>
</dbReference>
<keyword evidence="3" id="KW-1185">Reference proteome</keyword>